<evidence type="ECO:0000313" key="2">
    <source>
        <dbReference type="Proteomes" id="UP000234681"/>
    </source>
</evidence>
<dbReference type="AlphaFoldDB" id="A6IED5"/>
<dbReference type="EMBL" id="CH473959">
    <property type="protein sequence ID" value="EDM15222.1"/>
    <property type="molecule type" value="Genomic_DNA"/>
</dbReference>
<reference evidence="2" key="1">
    <citation type="submission" date="2005-09" db="EMBL/GenBank/DDBJ databases">
        <authorList>
            <person name="Mural R.J."/>
            <person name="Li P.W."/>
            <person name="Adams M.D."/>
            <person name="Amanatides P.G."/>
            <person name="Baden-Tillson H."/>
            <person name="Barnstead M."/>
            <person name="Chin S.H."/>
            <person name="Dew I."/>
            <person name="Evans C.A."/>
            <person name="Ferriera S."/>
            <person name="Flanigan M."/>
            <person name="Fosler C."/>
            <person name="Glodek A."/>
            <person name="Gu Z."/>
            <person name="Holt R.A."/>
            <person name="Jennings D."/>
            <person name="Kraft C.L."/>
            <person name="Lu F."/>
            <person name="Nguyen T."/>
            <person name="Nusskern D.R."/>
            <person name="Pfannkoch C.M."/>
            <person name="Sitter C."/>
            <person name="Sutton G.G."/>
            <person name="Venter J.C."/>
            <person name="Wang Z."/>
            <person name="Woodage T."/>
            <person name="Zheng X.H."/>
            <person name="Zhong F."/>
        </authorList>
    </citation>
    <scope>NUCLEOTIDE SEQUENCE [LARGE SCALE GENOMIC DNA]</scope>
    <source>
        <strain>BN</strain>
        <strain evidence="2">Sprague-Dawley</strain>
    </source>
</reference>
<proteinExistence type="predicted"/>
<dbReference type="Proteomes" id="UP000234681">
    <property type="component" value="Chromosome 4"/>
</dbReference>
<gene>
    <name evidence="1" type="ORF">rCG_63676</name>
</gene>
<sequence>MVPLISTTQHLSRANMSSPSALGVNTFPTAPSMCWHVTRCLMWRSLRKCCSCTSHMPHFGLAPAPHTGPQRSPWFLWSLWSPC</sequence>
<name>A6IED5_RAT</name>
<protein>
    <submittedName>
        <fullName evidence="1">RCG63676</fullName>
    </submittedName>
</protein>
<evidence type="ECO:0000313" key="1">
    <source>
        <dbReference type="EMBL" id="EDM15222.1"/>
    </source>
</evidence>
<organism evidence="1 2">
    <name type="scientific">Rattus norvegicus</name>
    <name type="common">Rat</name>
    <dbReference type="NCBI Taxonomy" id="10116"/>
    <lineage>
        <taxon>Eukaryota</taxon>
        <taxon>Metazoa</taxon>
        <taxon>Chordata</taxon>
        <taxon>Craniata</taxon>
        <taxon>Vertebrata</taxon>
        <taxon>Euteleostomi</taxon>
        <taxon>Mammalia</taxon>
        <taxon>Eutheria</taxon>
        <taxon>Euarchontoglires</taxon>
        <taxon>Glires</taxon>
        <taxon>Rodentia</taxon>
        <taxon>Myomorpha</taxon>
        <taxon>Muroidea</taxon>
        <taxon>Muridae</taxon>
        <taxon>Murinae</taxon>
        <taxon>Rattus</taxon>
    </lineage>
</organism>
<accession>A6IED5</accession>